<dbReference type="SUPFAM" id="SSF51556">
    <property type="entry name" value="Metallo-dependent hydrolases"/>
    <property type="match status" value="1"/>
</dbReference>
<comment type="caution">
    <text evidence="7">The sequence shown here is derived from an EMBL/GenBank/DDBJ whole genome shotgun (WGS) entry which is preliminary data.</text>
</comment>
<evidence type="ECO:0000313" key="9">
    <source>
        <dbReference type="Proteomes" id="UP000472355"/>
    </source>
</evidence>
<comment type="subcellular location">
    <subcellularLocation>
        <location evidence="1">Cytoplasm</location>
    </subcellularLocation>
</comment>
<dbReference type="SUPFAM" id="SSF51338">
    <property type="entry name" value="Composite domain of metallo-dependent hydrolases"/>
    <property type="match status" value="1"/>
</dbReference>
<name>A0A0C2S666_CLOBO</name>
<organism evidence="7 11">
    <name type="scientific">Clostridium botulinum</name>
    <dbReference type="NCBI Taxonomy" id="1491"/>
    <lineage>
        <taxon>Bacteria</taxon>
        <taxon>Bacillati</taxon>
        <taxon>Bacillota</taxon>
        <taxon>Clostridia</taxon>
        <taxon>Eubacteriales</taxon>
        <taxon>Clostridiaceae</taxon>
        <taxon>Clostridium</taxon>
    </lineage>
</organism>
<dbReference type="InterPro" id="IPR010229">
    <property type="entry name" value="Pept_M38_dipep"/>
</dbReference>
<dbReference type="OrthoDB" id="9775607at2"/>
<feature type="binding site" evidence="3">
    <location>
        <position position="290"/>
    </location>
    <ligand>
        <name>substrate</name>
    </ligand>
</feature>
<evidence type="ECO:0000256" key="3">
    <source>
        <dbReference type="PIRSR" id="PIRSR001238-2"/>
    </source>
</evidence>
<dbReference type="AlphaFoldDB" id="A0A0C2S666"/>
<comment type="PTM">
    <text evidence="1">Carboxylation allows a single lysine to coordinate two zinc ions.</text>
</comment>
<dbReference type="EC" id="3.4.19.-" evidence="1"/>
<feature type="active site" description="Proton acceptor" evidence="2">
    <location>
        <position position="286"/>
    </location>
</feature>
<dbReference type="Gene3D" id="3.20.20.140">
    <property type="entry name" value="Metal-dependent hydrolases"/>
    <property type="match status" value="1"/>
</dbReference>
<keyword evidence="1 4" id="KW-0862">Zinc</keyword>
<accession>A0A0C2S666</accession>
<comment type="function">
    <text evidence="1">Catalyzes the hydrolytic cleavage of a subset of L-isoaspartyl (L-beta-aspartyl) dipeptides. Used to degrade proteins damaged by L-isoaspartyl residues formation.</text>
</comment>
<dbReference type="GO" id="GO:0046872">
    <property type="term" value="F:metal ion binding"/>
    <property type="evidence" value="ECO:0007669"/>
    <property type="project" value="UniProtKB-KW"/>
</dbReference>
<feature type="binding site" evidence="4">
    <location>
        <position position="225"/>
    </location>
    <ligand>
        <name>Zn(2+)</name>
        <dbReference type="ChEBI" id="CHEBI:29105"/>
        <label>2</label>
        <note>catalytic</note>
    </ligand>
</feature>
<dbReference type="GO" id="GO:0006508">
    <property type="term" value="P:proteolysis"/>
    <property type="evidence" value="ECO:0007669"/>
    <property type="project" value="UniProtKB-KW"/>
</dbReference>
<dbReference type="InterPro" id="IPR011059">
    <property type="entry name" value="Metal-dep_hydrolase_composite"/>
</dbReference>
<comment type="cofactor">
    <cofactor evidence="1 4">
        <name>Zn(2+)</name>
        <dbReference type="ChEBI" id="CHEBI:29105"/>
    </cofactor>
    <text evidence="1 4">Binds 2 Zn(2+) ions per subunit.</text>
</comment>
<evidence type="ECO:0000313" key="10">
    <source>
        <dbReference type="Proteomes" id="UP000473681"/>
    </source>
</evidence>
<reference evidence="6 9" key="1">
    <citation type="submission" date="2019-02" db="EMBL/GenBank/DDBJ databases">
        <title>Genome sequencing of Clostridium botulinum clinical isolates.</title>
        <authorList>
            <person name="Brunt J."/>
            <person name="Van Vliet A.H.M."/>
            <person name="Stringer S.C."/>
            <person name="Grant K.A."/>
            <person name="Carter A.C."/>
            <person name="Peck M.W."/>
        </authorList>
    </citation>
    <scope>NUCLEOTIDE SEQUENCE [LARGE SCALE GENOMIC DNA]</scope>
    <source>
        <strain evidence="6 9">H113700579</strain>
    </source>
</reference>
<dbReference type="Proteomes" id="UP000472355">
    <property type="component" value="Unassembled WGS sequence"/>
</dbReference>
<keyword evidence="1" id="KW-0645">Protease</keyword>
<dbReference type="InterPro" id="IPR050378">
    <property type="entry name" value="Metallo-dep_Hydrolases_sf"/>
</dbReference>
<dbReference type="InterPro" id="IPR032466">
    <property type="entry name" value="Metal_Hydrolase"/>
</dbReference>
<sequence>MISVIKDIKVYSPEYIGIKDIVIAGGKIEGIYENLDISNTFIEINVIDGKNKIIFPGFIDSHVHLIGGGGEGGYKTRTPELQLSNLTSSGITTVVGCIGTDSECRGIKSLIAKVKSLKEEGISSYCYTGSYAVPVKTLTGFIERDIMLIQEIIGVGEIALSDNRSSEPTYEDFAKLVAQSRLGGILSSKSGVVNVHIGEGKRKLDYLFKLINESDIPSSQLLPTHINRNTNLFMEGLRYVKEGGLIDLTTSSDVNFLEEGELTASEGLKKYIEAGLPIENITFSSDGNGSMPKFDENKKIVGLGICSVESLYLQVKEGIKKYGIPIETAIKVITSNVADILKLYNKGRIEKGKDADLVIVDENSLDIDIVLCNGIKMVQDGECIVRGTFE</sequence>
<evidence type="ECO:0000313" key="6">
    <source>
        <dbReference type="EMBL" id="NFA41547.1"/>
    </source>
</evidence>
<reference evidence="10 11" key="2">
    <citation type="submission" date="2019-04" db="EMBL/GenBank/DDBJ databases">
        <title>Genome sequencing of Clostridium botulinum Groups I-IV and Clostridium butyricum.</title>
        <authorList>
            <person name="Brunt J."/>
            <person name="Van Vliet A.H.M."/>
            <person name="Stringer S.C."/>
            <person name="Carter A.T."/>
            <person name="Peck M.W."/>
        </authorList>
    </citation>
    <scope>NUCLEOTIDE SEQUENCE [LARGE SCALE GENOMIC DNA]</scope>
    <source>
        <strain evidence="7 11">1605</strain>
        <strain evidence="8 10">CB-K-33E</strain>
    </source>
</reference>
<feature type="binding site" evidence="4">
    <location>
        <position position="62"/>
    </location>
    <ligand>
        <name>Zn(2+)</name>
        <dbReference type="ChEBI" id="CHEBI:29105"/>
        <label>1</label>
        <note>catalytic</note>
    </ligand>
</feature>
<feature type="binding site" evidence="4">
    <location>
        <position position="286"/>
    </location>
    <ligand>
        <name>Zn(2+)</name>
        <dbReference type="ChEBI" id="CHEBI:29105"/>
        <label>1</label>
        <note>catalytic</note>
    </ligand>
</feature>
<comment type="similarity">
    <text evidence="1">Belongs to the peptidase M38 family.</text>
</comment>
<feature type="binding site" evidence="3">
    <location>
        <position position="164"/>
    </location>
    <ligand>
        <name>substrate</name>
    </ligand>
</feature>
<dbReference type="PIRSF" id="PIRSF001238">
    <property type="entry name" value="IadA"/>
    <property type="match status" value="1"/>
</dbReference>
<dbReference type="Pfam" id="PF01979">
    <property type="entry name" value="Amidohydro_1"/>
    <property type="match status" value="1"/>
</dbReference>
<feature type="domain" description="Amidohydrolase-related" evidence="5">
    <location>
        <begin position="266"/>
        <end position="374"/>
    </location>
</feature>
<evidence type="ECO:0000256" key="2">
    <source>
        <dbReference type="PIRSR" id="PIRSR001238-1"/>
    </source>
</evidence>
<feature type="binding site" evidence="3">
    <location>
        <position position="100"/>
    </location>
    <ligand>
        <name>substrate</name>
    </ligand>
</feature>
<dbReference type="EMBL" id="SGKU01000005">
    <property type="protein sequence ID" value="NFA41547.1"/>
    <property type="molecule type" value="Genomic_DNA"/>
</dbReference>
<evidence type="ECO:0000256" key="1">
    <source>
        <dbReference type="PIRNR" id="PIRNR001238"/>
    </source>
</evidence>
<dbReference type="Gene3D" id="2.30.40.10">
    <property type="entry name" value="Urease, subunit C, domain 1"/>
    <property type="match status" value="1"/>
</dbReference>
<feature type="binding site" evidence="4">
    <location>
        <position position="196"/>
    </location>
    <ligand>
        <name>Zn(2+)</name>
        <dbReference type="ChEBI" id="CHEBI:29105"/>
        <label>2</label>
        <note>catalytic</note>
    </ligand>
</feature>
<dbReference type="Proteomes" id="UP000476820">
    <property type="component" value="Unassembled WGS sequence"/>
</dbReference>
<keyword evidence="1" id="KW-0482">Metalloprotease</keyword>
<feature type="binding site" evidence="3">
    <location>
        <position position="131"/>
    </location>
    <ligand>
        <name>substrate</name>
    </ligand>
</feature>
<feature type="binding site" evidence="3">
    <location>
        <position position="228"/>
    </location>
    <ligand>
        <name>substrate</name>
    </ligand>
</feature>
<dbReference type="RefSeq" id="WP_012451144.1">
    <property type="nucleotide sequence ID" value="NZ_CP010520.1"/>
</dbReference>
<keyword evidence="1 7" id="KW-0378">Hydrolase</keyword>
<gene>
    <name evidence="7" type="primary">iadA</name>
    <name evidence="6" type="ORF">EXM65_02865</name>
    <name evidence="7" type="ORF">FC774_03395</name>
    <name evidence="8" type="ORF">FDB51_10635</name>
</gene>
<dbReference type="GO" id="GO:0005737">
    <property type="term" value="C:cytoplasm"/>
    <property type="evidence" value="ECO:0007669"/>
    <property type="project" value="UniProtKB-SubCell"/>
</dbReference>
<evidence type="ECO:0000313" key="11">
    <source>
        <dbReference type="Proteomes" id="UP000476820"/>
    </source>
</evidence>
<dbReference type="NCBIfam" id="TIGR01975">
    <property type="entry name" value="isoAsp_dipep"/>
    <property type="match status" value="1"/>
</dbReference>
<evidence type="ECO:0000313" key="7">
    <source>
        <dbReference type="EMBL" id="NFF86951.1"/>
    </source>
</evidence>
<proteinExistence type="inferred from homology"/>
<dbReference type="GO" id="GO:0008237">
    <property type="term" value="F:metallopeptidase activity"/>
    <property type="evidence" value="ECO:0007669"/>
    <property type="project" value="UniProtKB-KW"/>
</dbReference>
<dbReference type="Proteomes" id="UP000473681">
    <property type="component" value="Unassembled WGS sequence"/>
</dbReference>
<dbReference type="InterPro" id="IPR006680">
    <property type="entry name" value="Amidohydro-rel"/>
</dbReference>
<feature type="binding site" evidence="4">
    <location>
        <position position="64"/>
    </location>
    <ligand>
        <name>Zn(2+)</name>
        <dbReference type="ChEBI" id="CHEBI:29105"/>
        <label>1</label>
        <note>catalytic</note>
    </ligand>
</feature>
<dbReference type="EMBL" id="SWOV01000005">
    <property type="protein sequence ID" value="NFF86951.1"/>
    <property type="molecule type" value="Genomic_DNA"/>
</dbReference>
<dbReference type="GO" id="GO:0008798">
    <property type="term" value="F:beta-aspartyl-peptidase activity"/>
    <property type="evidence" value="ECO:0007669"/>
    <property type="project" value="InterPro"/>
</dbReference>
<feature type="binding site" evidence="3">
    <location>
        <begin position="69"/>
        <end position="71"/>
    </location>
    <ligand>
        <name>substrate</name>
    </ligand>
</feature>
<dbReference type="GO" id="GO:0016810">
    <property type="term" value="F:hydrolase activity, acting on carbon-nitrogen (but not peptide) bonds"/>
    <property type="evidence" value="ECO:0007669"/>
    <property type="project" value="InterPro"/>
</dbReference>
<dbReference type="EMBL" id="SWVK01000013">
    <property type="protein sequence ID" value="NFN35570.1"/>
    <property type="molecule type" value="Genomic_DNA"/>
</dbReference>
<dbReference type="PANTHER" id="PTHR11647">
    <property type="entry name" value="HYDRANTOINASE/DIHYDROPYRIMIDINASE FAMILY MEMBER"/>
    <property type="match status" value="1"/>
</dbReference>
<dbReference type="PANTHER" id="PTHR11647:SF1">
    <property type="entry name" value="COLLAPSIN RESPONSE MEDIATOR PROTEIN"/>
    <property type="match status" value="1"/>
</dbReference>
<protein>
    <recommendedName>
        <fullName evidence="1">Isoaspartyl dipeptidase</fullName>
        <ecNumber evidence="1">3.4.19.-</ecNumber>
    </recommendedName>
</protein>
<evidence type="ECO:0000313" key="8">
    <source>
        <dbReference type="EMBL" id="NFN35570.1"/>
    </source>
</evidence>
<evidence type="ECO:0000256" key="4">
    <source>
        <dbReference type="PIRSR" id="PIRSR001238-3"/>
    </source>
</evidence>
<evidence type="ECO:0000259" key="5">
    <source>
        <dbReference type="Pfam" id="PF01979"/>
    </source>
</evidence>
<keyword evidence="1 4" id="KW-0479">Metal-binding</keyword>